<dbReference type="EMBL" id="JAUZVZ010000007">
    <property type="protein sequence ID" value="MDP4535859.1"/>
    <property type="molecule type" value="Genomic_DNA"/>
</dbReference>
<dbReference type="PANTHER" id="PTHR30438">
    <property type="entry name" value="36 KDA ANTIGEN-RELATED"/>
    <property type="match status" value="1"/>
</dbReference>
<dbReference type="InterPro" id="IPR058625">
    <property type="entry name" value="MdtA-like_BSH"/>
</dbReference>
<dbReference type="PANTHER" id="PTHR30438:SF1">
    <property type="entry name" value="36 KDA ANTIGEN"/>
    <property type="match status" value="1"/>
</dbReference>
<feature type="domain" description="Multidrug resistance protein MdtA-like barrel-sandwich hybrid" evidence="3">
    <location>
        <begin position="39"/>
        <end position="229"/>
    </location>
</feature>
<dbReference type="Pfam" id="PF25917">
    <property type="entry name" value="BSH_RND"/>
    <property type="match status" value="1"/>
</dbReference>
<dbReference type="Proteomes" id="UP001231616">
    <property type="component" value="Unassembled WGS sequence"/>
</dbReference>
<reference evidence="4 5" key="1">
    <citation type="submission" date="2023-08" db="EMBL/GenBank/DDBJ databases">
        <authorList>
            <person name="Joshi A."/>
            <person name="Thite S."/>
        </authorList>
    </citation>
    <scope>NUCLEOTIDE SEQUENCE [LARGE SCALE GENOMIC DNA]</scope>
    <source>
        <strain evidence="4 5">AC40</strain>
    </source>
</reference>
<comment type="caution">
    <text evidence="4">The sequence shown here is derived from an EMBL/GenBank/DDBJ whole genome shotgun (WGS) entry which is preliminary data.</text>
</comment>
<comment type="similarity">
    <text evidence="1">Belongs to the membrane fusion protein (MFP) (TC 8.A.1) family.</text>
</comment>
<feature type="transmembrane region" description="Helical" evidence="2">
    <location>
        <begin position="7"/>
        <end position="24"/>
    </location>
</feature>
<dbReference type="RefSeq" id="WP_305893123.1">
    <property type="nucleotide sequence ID" value="NZ_JAUZVZ010000007.1"/>
</dbReference>
<dbReference type="SUPFAM" id="SSF111369">
    <property type="entry name" value="HlyD-like secretion proteins"/>
    <property type="match status" value="1"/>
</dbReference>
<sequence length="323" mass="35444">MQIKKIIIALVIIISLLALLWWLWPKAQQELLHGDIEVREVRIASKIPGRIIHLHVAEGDMVEAGQLLFELTSPELDAALAQAEAAEDAASAMQDEAKAGLRSEEIEVTRLEWQRALIEKKLMETTLARIQNLYNDGLVSQQHLDEVTAKAAASADQAKAAEAVYTMASSGAREEQLRAISAQNRRAAAAVAEVEAFRGEIQARSPITGQVASIAIRQGELAPAGFPVMTIIDPTDTWVVFNIREDKLNSMMPGTELSAYVPAIKQQLEFTVTKLSALPSFANWKQVRGTPGYDLKTFQIEAKPKENKAQLRAGMTVVLALED</sequence>
<protein>
    <submittedName>
        <fullName evidence="4">Efflux RND transporter periplasmic adaptor subunit</fullName>
    </submittedName>
</protein>
<organism evidence="4 5">
    <name type="scientific">Alkalimonas collagenimarina</name>
    <dbReference type="NCBI Taxonomy" id="400390"/>
    <lineage>
        <taxon>Bacteria</taxon>
        <taxon>Pseudomonadati</taxon>
        <taxon>Pseudomonadota</taxon>
        <taxon>Gammaproteobacteria</taxon>
        <taxon>Alkalimonas</taxon>
    </lineage>
</organism>
<dbReference type="Gene3D" id="2.40.50.100">
    <property type="match status" value="1"/>
</dbReference>
<evidence type="ECO:0000256" key="1">
    <source>
        <dbReference type="ARBA" id="ARBA00009477"/>
    </source>
</evidence>
<gene>
    <name evidence="4" type="ORF">Q3O60_06650</name>
</gene>
<keyword evidence="5" id="KW-1185">Reference proteome</keyword>
<keyword evidence="2" id="KW-0812">Transmembrane</keyword>
<accession>A0ABT9GXS4</accession>
<proteinExistence type="inferred from homology"/>
<keyword evidence="2" id="KW-1133">Transmembrane helix</keyword>
<evidence type="ECO:0000313" key="4">
    <source>
        <dbReference type="EMBL" id="MDP4535859.1"/>
    </source>
</evidence>
<name>A0ABT9GXS4_9GAMM</name>
<evidence type="ECO:0000313" key="5">
    <source>
        <dbReference type="Proteomes" id="UP001231616"/>
    </source>
</evidence>
<dbReference type="Gene3D" id="2.40.30.170">
    <property type="match status" value="1"/>
</dbReference>
<keyword evidence="2" id="KW-0472">Membrane</keyword>
<evidence type="ECO:0000256" key="2">
    <source>
        <dbReference type="SAM" id="Phobius"/>
    </source>
</evidence>
<evidence type="ECO:0000259" key="3">
    <source>
        <dbReference type="Pfam" id="PF25917"/>
    </source>
</evidence>